<dbReference type="OrthoDB" id="3270703at2759"/>
<accession>A0A0H2R559</accession>
<sequence length="499" mass="57879">MTSVSNRFVCCVCVLTMLVSKSRKYIEQWLQNTSTMKERSTKELRRDRQASIEGKLRALGYDNDDLDTQFDPKDWKWNQLIQQTRPITDRVWENIRPQLEEIIKLRRKHAGAKFLAIRRNIRQQELGRRFVDYLPQVRKLPFGKFYMRGDLLEEPFVKELLDENDAKIPFDDKRWHRIFDRVPEFVAKHIKVIEGHCADVISKAFKESKEMDRPLNAIDDEQHLELLEDPIEDMDRIPSCLLSATSLFKYGGHRLEDYTEILHIRPLARRRIWSTRDDGWSTDKTDVVSSGGVVSMASFLLKQLGLPEDTSMSYMLACGTDFRCLTCSRASQTWSMTWAELVDHFVKANDGYKNDLETIKDRELDVPFLNDHDVTSEITGNLVARVPRTTVDLIPTLEYANRYSILSKTWGEEVSFEICSQSVKDSSDGETQEDSNERTETLIGSNYCPLCRKLGLWHREEIVRGMRKHTRTRHGTDLEGNSLTEQSGVGQDATQRLDA</sequence>
<feature type="region of interest" description="Disordered" evidence="1">
    <location>
        <begin position="466"/>
        <end position="499"/>
    </location>
</feature>
<dbReference type="EMBL" id="KQ086204">
    <property type="protein sequence ID" value="KLO06477.1"/>
    <property type="molecule type" value="Genomic_DNA"/>
</dbReference>
<proteinExistence type="predicted"/>
<keyword evidence="3" id="KW-1185">Reference proteome</keyword>
<reference evidence="2 3" key="1">
    <citation type="submission" date="2015-04" db="EMBL/GenBank/DDBJ databases">
        <title>Complete genome sequence of Schizopora paradoxa KUC8140, a cosmopolitan wood degrader in East Asia.</title>
        <authorList>
            <consortium name="DOE Joint Genome Institute"/>
            <person name="Min B."/>
            <person name="Park H."/>
            <person name="Jang Y."/>
            <person name="Kim J.-J."/>
            <person name="Kim K.H."/>
            <person name="Pangilinan J."/>
            <person name="Lipzen A."/>
            <person name="Riley R."/>
            <person name="Grigoriev I.V."/>
            <person name="Spatafora J.W."/>
            <person name="Choi I.-G."/>
        </authorList>
    </citation>
    <scope>NUCLEOTIDE SEQUENCE [LARGE SCALE GENOMIC DNA]</scope>
    <source>
        <strain evidence="2 3">KUC8140</strain>
    </source>
</reference>
<feature type="compositionally biased region" description="Polar residues" evidence="1">
    <location>
        <begin position="479"/>
        <end position="499"/>
    </location>
</feature>
<dbReference type="Proteomes" id="UP000053477">
    <property type="component" value="Unassembled WGS sequence"/>
</dbReference>
<dbReference type="AlphaFoldDB" id="A0A0H2R559"/>
<name>A0A0H2R559_9AGAM</name>
<protein>
    <submittedName>
        <fullName evidence="2">Uncharacterized protein</fullName>
    </submittedName>
</protein>
<evidence type="ECO:0000313" key="3">
    <source>
        <dbReference type="Proteomes" id="UP000053477"/>
    </source>
</evidence>
<evidence type="ECO:0000256" key="1">
    <source>
        <dbReference type="SAM" id="MobiDB-lite"/>
    </source>
</evidence>
<organism evidence="2 3">
    <name type="scientific">Schizopora paradoxa</name>
    <dbReference type="NCBI Taxonomy" id="27342"/>
    <lineage>
        <taxon>Eukaryota</taxon>
        <taxon>Fungi</taxon>
        <taxon>Dikarya</taxon>
        <taxon>Basidiomycota</taxon>
        <taxon>Agaricomycotina</taxon>
        <taxon>Agaricomycetes</taxon>
        <taxon>Hymenochaetales</taxon>
        <taxon>Schizoporaceae</taxon>
        <taxon>Schizopora</taxon>
    </lineage>
</organism>
<evidence type="ECO:0000313" key="2">
    <source>
        <dbReference type="EMBL" id="KLO06477.1"/>
    </source>
</evidence>
<gene>
    <name evidence="2" type="ORF">SCHPADRAFT_689290</name>
</gene>
<dbReference type="InParanoid" id="A0A0H2R559"/>